<dbReference type="RefSeq" id="XP_016604152.1">
    <property type="nucleotide sequence ID" value="XM_016756652.1"/>
</dbReference>
<dbReference type="Proteomes" id="UP000053201">
    <property type="component" value="Unassembled WGS sequence"/>
</dbReference>
<dbReference type="GO" id="GO:0003700">
    <property type="term" value="F:DNA-binding transcription factor activity"/>
    <property type="evidence" value="ECO:0007669"/>
    <property type="project" value="InterPro"/>
</dbReference>
<dbReference type="OrthoDB" id="10366318at2759"/>
<dbReference type="InterPro" id="IPR004827">
    <property type="entry name" value="bZIP"/>
</dbReference>
<evidence type="ECO:0000259" key="2">
    <source>
        <dbReference type="PROSITE" id="PS00036"/>
    </source>
</evidence>
<feature type="compositionally biased region" description="Polar residues" evidence="1">
    <location>
        <begin position="261"/>
        <end position="270"/>
    </location>
</feature>
<feature type="region of interest" description="Disordered" evidence="1">
    <location>
        <begin position="17"/>
        <end position="152"/>
    </location>
</feature>
<dbReference type="InParanoid" id="A0A0L0H4J6"/>
<organism evidence="3 4">
    <name type="scientific">Spizellomyces punctatus (strain DAOM BR117)</name>
    <dbReference type="NCBI Taxonomy" id="645134"/>
    <lineage>
        <taxon>Eukaryota</taxon>
        <taxon>Fungi</taxon>
        <taxon>Fungi incertae sedis</taxon>
        <taxon>Chytridiomycota</taxon>
        <taxon>Chytridiomycota incertae sedis</taxon>
        <taxon>Chytridiomycetes</taxon>
        <taxon>Spizellomycetales</taxon>
        <taxon>Spizellomycetaceae</taxon>
        <taxon>Spizellomyces</taxon>
    </lineage>
</organism>
<feature type="compositionally biased region" description="Polar residues" evidence="1">
    <location>
        <begin position="17"/>
        <end position="32"/>
    </location>
</feature>
<keyword evidence="4" id="KW-1185">Reference proteome</keyword>
<feature type="compositionally biased region" description="Polar residues" evidence="1">
    <location>
        <begin position="489"/>
        <end position="498"/>
    </location>
</feature>
<protein>
    <recommendedName>
        <fullName evidence="2">BZIP domain-containing protein</fullName>
    </recommendedName>
</protein>
<feature type="compositionally biased region" description="Basic and acidic residues" evidence="1">
    <location>
        <begin position="337"/>
        <end position="346"/>
    </location>
</feature>
<accession>A0A0L0H4J6</accession>
<evidence type="ECO:0000313" key="3">
    <source>
        <dbReference type="EMBL" id="KNC96112.1"/>
    </source>
</evidence>
<feature type="compositionally biased region" description="Low complexity" evidence="1">
    <location>
        <begin position="97"/>
        <end position="113"/>
    </location>
</feature>
<dbReference type="GeneID" id="27691660"/>
<name>A0A0L0H4J6_SPIPD</name>
<feature type="domain" description="BZIP" evidence="2">
    <location>
        <begin position="139"/>
        <end position="154"/>
    </location>
</feature>
<feature type="compositionally biased region" description="Polar residues" evidence="1">
    <location>
        <begin position="299"/>
        <end position="314"/>
    </location>
</feature>
<feature type="compositionally biased region" description="Pro residues" evidence="1">
    <location>
        <begin position="274"/>
        <end position="294"/>
    </location>
</feature>
<dbReference type="VEuPathDB" id="FungiDB:SPPG_08501"/>
<feature type="compositionally biased region" description="Low complexity" evidence="1">
    <location>
        <begin position="315"/>
        <end position="326"/>
    </location>
</feature>
<reference evidence="3 4" key="1">
    <citation type="submission" date="2009-08" db="EMBL/GenBank/DDBJ databases">
        <title>The Genome Sequence of Spizellomyces punctatus strain DAOM BR117.</title>
        <authorList>
            <consortium name="The Broad Institute Genome Sequencing Platform"/>
            <person name="Russ C."/>
            <person name="Cuomo C."/>
            <person name="Shea T."/>
            <person name="Young S.K."/>
            <person name="Zeng Q."/>
            <person name="Koehrsen M."/>
            <person name="Haas B."/>
            <person name="Borodovsky M."/>
            <person name="Guigo R."/>
            <person name="Alvarado L."/>
            <person name="Berlin A."/>
            <person name="Bochicchio J."/>
            <person name="Borenstein D."/>
            <person name="Chapman S."/>
            <person name="Chen Z."/>
            <person name="Engels R."/>
            <person name="Freedman E."/>
            <person name="Gellesch M."/>
            <person name="Goldberg J."/>
            <person name="Griggs A."/>
            <person name="Gujja S."/>
            <person name="Heiman D."/>
            <person name="Hepburn T."/>
            <person name="Howarth C."/>
            <person name="Jen D."/>
            <person name="Larson L."/>
            <person name="Lewis B."/>
            <person name="Mehta T."/>
            <person name="Park D."/>
            <person name="Pearson M."/>
            <person name="Roberts A."/>
            <person name="Saif S."/>
            <person name="Shenoy N."/>
            <person name="Sisk P."/>
            <person name="Stolte C."/>
            <person name="Sykes S."/>
            <person name="Thomson T."/>
            <person name="Walk T."/>
            <person name="White J."/>
            <person name="Yandava C."/>
            <person name="Burger G."/>
            <person name="Gray M.W."/>
            <person name="Holland P.W.H."/>
            <person name="King N."/>
            <person name="Lang F.B.F."/>
            <person name="Roger A.J."/>
            <person name="Ruiz-Trillo I."/>
            <person name="Lander E."/>
            <person name="Nusbaum C."/>
        </authorList>
    </citation>
    <scope>NUCLEOTIDE SEQUENCE [LARGE SCALE GENOMIC DNA]</scope>
    <source>
        <strain evidence="3 4">DAOM BR117</strain>
    </source>
</reference>
<sequence>MDKFICLVPTNPLFVDSSTIPTTNGISTSHPRPQSPELSIETRVPRNPHDVVSPTSVSSASSLSSLSHQAHHAPQSDITSGGSASASFYPSRWQPYPSNSNSNTTASARPSSNEAPPTGGDSVSADEAAQYPKRKVSEKRAQQNRAAQRAFRQRKEQYLRDLETRAQSWEDRAKYLEPFEKRCRDFQDALERAAFERDGLLRERDYWYHQCEELRHSVYKMGAELDLLKGESGRPPPSLPVGGEMNTPVIGGNPGAPSAALQRTPQQSGLNRDPPLPVARPASPIPPMRYPPSAPVEYSPQQEYSYRSQQSANPSLHSSSRTSTFSGQPPYPPPRLKSPEARRSRSDPVYTHHPSAELGNNSYSSAFRPYGASRPPTSFQRPPGSPPSPRMSSSAVIGSPPRAFSGRTPDLGRPGHSHQQHPHPYNTYFYQEQRHPPPPPVTTSAAPSYYPGPRHDSGSYGHPLGPPVGNLTLPGARDIERGGLRALSTRYSSSTSPPLQRVREGN</sequence>
<dbReference type="EMBL" id="KQ257471">
    <property type="protein sequence ID" value="KNC96112.1"/>
    <property type="molecule type" value="Genomic_DNA"/>
</dbReference>
<feature type="compositionally biased region" description="Polar residues" evidence="1">
    <location>
        <begin position="77"/>
        <end position="88"/>
    </location>
</feature>
<evidence type="ECO:0000313" key="4">
    <source>
        <dbReference type="Proteomes" id="UP000053201"/>
    </source>
</evidence>
<dbReference type="Gene3D" id="1.20.5.170">
    <property type="match status" value="1"/>
</dbReference>
<dbReference type="AlphaFoldDB" id="A0A0L0H4J6"/>
<proteinExistence type="predicted"/>
<dbReference type="PROSITE" id="PS00036">
    <property type="entry name" value="BZIP_BASIC"/>
    <property type="match status" value="1"/>
</dbReference>
<feature type="region of interest" description="Disordered" evidence="1">
    <location>
        <begin position="229"/>
        <end position="506"/>
    </location>
</feature>
<dbReference type="CDD" id="cd14688">
    <property type="entry name" value="bZIP_YAP"/>
    <property type="match status" value="1"/>
</dbReference>
<gene>
    <name evidence="3" type="ORF">SPPG_08501</name>
</gene>
<dbReference type="SUPFAM" id="SSF57959">
    <property type="entry name" value="Leucine zipper domain"/>
    <property type="match status" value="1"/>
</dbReference>
<dbReference type="OMA" id="LDTDPFG"/>
<dbReference type="InterPro" id="IPR046347">
    <property type="entry name" value="bZIP_sf"/>
</dbReference>
<feature type="compositionally biased region" description="Low complexity" evidence="1">
    <location>
        <begin position="51"/>
        <end position="76"/>
    </location>
</feature>
<evidence type="ECO:0000256" key="1">
    <source>
        <dbReference type="SAM" id="MobiDB-lite"/>
    </source>
</evidence>